<dbReference type="SUPFAM" id="SSF54862">
    <property type="entry name" value="4Fe-4S ferredoxins"/>
    <property type="match status" value="1"/>
</dbReference>
<gene>
    <name evidence="9" type="ORF">ENQ34_01290</name>
</gene>
<evidence type="ECO:0000256" key="2">
    <source>
        <dbReference type="ARBA" id="ARBA00022485"/>
    </source>
</evidence>
<keyword evidence="3" id="KW-0479">Metal-binding</keyword>
<feature type="domain" description="4Fe-4S ferredoxin-type" evidence="8">
    <location>
        <begin position="2"/>
        <end position="31"/>
    </location>
</feature>
<evidence type="ECO:0000256" key="6">
    <source>
        <dbReference type="ARBA" id="ARBA00023004"/>
    </source>
</evidence>
<dbReference type="InterPro" id="IPR017900">
    <property type="entry name" value="4Fe4S_Fe_S_CS"/>
</dbReference>
<dbReference type="AlphaFoldDB" id="A0A7C2EJ36"/>
<dbReference type="PANTHER" id="PTHR43687:SF6">
    <property type="entry name" value="L-ASPARTATE SEMIALDEHYDE SULFURTRANSFERASE IRON-SULFUR SUBUNIT"/>
    <property type="match status" value="1"/>
</dbReference>
<proteinExistence type="predicted"/>
<protein>
    <submittedName>
        <fullName evidence="9">4Fe-4S dicluster domain-containing protein</fullName>
    </submittedName>
</protein>
<evidence type="ECO:0000313" key="9">
    <source>
        <dbReference type="EMBL" id="HEL65303.1"/>
    </source>
</evidence>
<dbReference type="GO" id="GO:0046872">
    <property type="term" value="F:metal ion binding"/>
    <property type="evidence" value="ECO:0007669"/>
    <property type="project" value="UniProtKB-KW"/>
</dbReference>
<evidence type="ECO:0000256" key="3">
    <source>
        <dbReference type="ARBA" id="ARBA00022723"/>
    </source>
</evidence>
<keyword evidence="7" id="KW-0411">Iron-sulfur</keyword>
<accession>A0A7C2EJ36</accession>
<keyword evidence="1" id="KW-0813">Transport</keyword>
<keyword evidence="4" id="KW-0677">Repeat</keyword>
<dbReference type="EMBL" id="DSMU01000083">
    <property type="protein sequence ID" value="HEL65303.1"/>
    <property type="molecule type" value="Genomic_DNA"/>
</dbReference>
<evidence type="ECO:0000256" key="7">
    <source>
        <dbReference type="ARBA" id="ARBA00023014"/>
    </source>
</evidence>
<dbReference type="Gene3D" id="3.30.70.20">
    <property type="match status" value="1"/>
</dbReference>
<evidence type="ECO:0000256" key="5">
    <source>
        <dbReference type="ARBA" id="ARBA00022982"/>
    </source>
</evidence>
<dbReference type="Pfam" id="PF13237">
    <property type="entry name" value="Fer4_10"/>
    <property type="match status" value="1"/>
</dbReference>
<feature type="domain" description="4Fe-4S ferredoxin-type" evidence="8">
    <location>
        <begin position="32"/>
        <end position="61"/>
    </location>
</feature>
<sequence length="61" mass="6501">MYVVERDEEKCEGCGECVESCPAGILVMENGKVNITDPMACEGCETCVSICPNGAVTVREV</sequence>
<organism evidence="9">
    <name type="scientific">Ammonifex degensii</name>
    <dbReference type="NCBI Taxonomy" id="42838"/>
    <lineage>
        <taxon>Bacteria</taxon>
        <taxon>Bacillati</taxon>
        <taxon>Bacillota</taxon>
        <taxon>Clostridia</taxon>
        <taxon>Thermoanaerobacterales</taxon>
        <taxon>Thermoanaerobacteraceae</taxon>
        <taxon>Ammonifex</taxon>
    </lineage>
</organism>
<evidence type="ECO:0000256" key="4">
    <source>
        <dbReference type="ARBA" id="ARBA00022737"/>
    </source>
</evidence>
<evidence type="ECO:0000256" key="1">
    <source>
        <dbReference type="ARBA" id="ARBA00022448"/>
    </source>
</evidence>
<name>A0A7C2EJ36_9THEO</name>
<comment type="caution">
    <text evidence="9">The sequence shown here is derived from an EMBL/GenBank/DDBJ whole genome shotgun (WGS) entry which is preliminary data.</text>
</comment>
<dbReference type="InterPro" id="IPR017896">
    <property type="entry name" value="4Fe4S_Fe-S-bd"/>
</dbReference>
<dbReference type="PROSITE" id="PS00198">
    <property type="entry name" value="4FE4S_FER_1"/>
    <property type="match status" value="2"/>
</dbReference>
<dbReference type="GO" id="GO:0051539">
    <property type="term" value="F:4 iron, 4 sulfur cluster binding"/>
    <property type="evidence" value="ECO:0007669"/>
    <property type="project" value="UniProtKB-KW"/>
</dbReference>
<dbReference type="PANTHER" id="PTHR43687">
    <property type="entry name" value="ADENYLYLSULFATE REDUCTASE, BETA SUBUNIT"/>
    <property type="match status" value="1"/>
</dbReference>
<dbReference type="InterPro" id="IPR050572">
    <property type="entry name" value="Fe-S_Ferredoxin"/>
</dbReference>
<dbReference type="PROSITE" id="PS51379">
    <property type="entry name" value="4FE4S_FER_2"/>
    <property type="match status" value="2"/>
</dbReference>
<keyword evidence="6" id="KW-0408">Iron</keyword>
<evidence type="ECO:0000259" key="8">
    <source>
        <dbReference type="PROSITE" id="PS51379"/>
    </source>
</evidence>
<keyword evidence="2" id="KW-0004">4Fe-4S</keyword>
<reference evidence="9" key="1">
    <citation type="journal article" date="2020" name="mSystems">
        <title>Genome- and Community-Level Interaction Insights into Carbon Utilization and Element Cycling Functions of Hydrothermarchaeota in Hydrothermal Sediment.</title>
        <authorList>
            <person name="Zhou Z."/>
            <person name="Liu Y."/>
            <person name="Xu W."/>
            <person name="Pan J."/>
            <person name="Luo Z.H."/>
            <person name="Li M."/>
        </authorList>
    </citation>
    <scope>NUCLEOTIDE SEQUENCE [LARGE SCALE GENOMIC DNA]</scope>
    <source>
        <strain evidence="9">SpSt-300</strain>
    </source>
</reference>
<keyword evidence="5" id="KW-0249">Electron transport</keyword>